<reference evidence="1 2" key="1">
    <citation type="submission" date="2023-02" db="EMBL/GenBank/DDBJ databases">
        <authorList>
            <person name="Maleckis M."/>
        </authorList>
    </citation>
    <scope>NUCLEOTIDE SEQUENCE [LARGE SCALE GENOMIC DNA]</scope>
    <source>
        <strain evidence="1 2">P8-A2</strain>
        <plasmid evidence="1">unnamed1</plasmid>
    </source>
</reference>
<gene>
    <name evidence="1" type="ORF">PU648_55540</name>
</gene>
<evidence type="ECO:0000313" key="2">
    <source>
        <dbReference type="Proteomes" id="UP001257627"/>
    </source>
</evidence>
<sequence>MSIAATLATVPSSWSSLNSSMTYPLVVLVQAGAAREAKGVTEKLIGVLKATVCGPLGRLPHQTPIRSEPGNLEATFTRSLEEDVMASPY</sequence>
<keyword evidence="1" id="KW-0614">Plasmid</keyword>
<comment type="caution">
    <text evidence="1">The sequence shown here is derived from an EMBL/GenBank/DDBJ whole genome shotgun (WGS) entry which is preliminary data.</text>
</comment>
<geneLocation type="plasmid" evidence="1">
    <name>unnamed1</name>
</geneLocation>
<organism evidence="1 2">
    <name type="scientific">Streptomyces mirabilis</name>
    <dbReference type="NCBI Taxonomy" id="68239"/>
    <lineage>
        <taxon>Bacteria</taxon>
        <taxon>Bacillati</taxon>
        <taxon>Actinomycetota</taxon>
        <taxon>Actinomycetes</taxon>
        <taxon>Kitasatosporales</taxon>
        <taxon>Streptomycetaceae</taxon>
        <taxon>Streptomyces</taxon>
    </lineage>
</organism>
<dbReference type="RefSeq" id="WP_266944165.1">
    <property type="nucleotide sequence ID" value="NZ_JAPEMK010000002.1"/>
</dbReference>
<dbReference type="EMBL" id="JARAKF010000003">
    <property type="protein sequence ID" value="MDU9001310.1"/>
    <property type="molecule type" value="Genomic_DNA"/>
</dbReference>
<protein>
    <submittedName>
        <fullName evidence="1">Uncharacterized protein</fullName>
    </submittedName>
</protein>
<proteinExistence type="predicted"/>
<accession>A0ABU3V569</accession>
<name>A0ABU3V569_9ACTN</name>
<keyword evidence="2" id="KW-1185">Reference proteome</keyword>
<evidence type="ECO:0000313" key="1">
    <source>
        <dbReference type="EMBL" id="MDU9001310.1"/>
    </source>
</evidence>
<dbReference type="Proteomes" id="UP001257627">
    <property type="component" value="Unassembled WGS sequence"/>
</dbReference>